<dbReference type="RefSeq" id="WP_137262958.1">
    <property type="nucleotide sequence ID" value="NZ_SZQL01000014.1"/>
</dbReference>
<name>A0A4U3KVR5_9BACT</name>
<keyword evidence="8" id="KW-1185">Reference proteome</keyword>
<dbReference type="PANTHER" id="PTHR38480:SF1">
    <property type="entry name" value="SLR0254 PROTEIN"/>
    <property type="match status" value="1"/>
</dbReference>
<reference evidence="7 8" key="1">
    <citation type="submission" date="2019-05" db="EMBL/GenBank/DDBJ databases">
        <title>Panacibacter sp. strain 17mud1-8 Genome sequencing and assembly.</title>
        <authorList>
            <person name="Chhetri G."/>
        </authorList>
    </citation>
    <scope>NUCLEOTIDE SEQUENCE [LARGE SCALE GENOMIC DNA]</scope>
    <source>
        <strain evidence="7 8">17mud1-8</strain>
    </source>
</reference>
<protein>
    <submittedName>
        <fullName evidence="7">RDD family protein</fullName>
    </submittedName>
</protein>
<dbReference type="Proteomes" id="UP000305848">
    <property type="component" value="Unassembled WGS sequence"/>
</dbReference>
<comment type="subcellular location">
    <subcellularLocation>
        <location evidence="1">Membrane</location>
        <topology evidence="1">Multi-pass membrane protein</topology>
    </subcellularLocation>
</comment>
<dbReference type="AlphaFoldDB" id="A0A4U3KVR5"/>
<evidence type="ECO:0000313" key="7">
    <source>
        <dbReference type="EMBL" id="TKK66685.1"/>
    </source>
</evidence>
<evidence type="ECO:0000256" key="3">
    <source>
        <dbReference type="ARBA" id="ARBA00022989"/>
    </source>
</evidence>
<sequence>MDKIKIPTSFNIELEFELADVMRRFFGWFIDFAIQIAYLMIVSQLLETYLASNSSADNSLPFMYNLTSVELLLYVPVLLYHLMSELLMNGQSIGKKIAGTRVISESGSRPSVYQFLLRWLIRPFDVFFFLLPALIAMLVSKKTQRLGDLAAGTLVIKTRVSSSISNTVFFELEESYQPRYINVLKLSDRDMNIIKTILDTSRKQSNYSLAERTSDKIRTALNITEYQHPVEFLETILKDYNYLSIQRS</sequence>
<keyword evidence="3 5" id="KW-1133">Transmembrane helix</keyword>
<evidence type="ECO:0000313" key="8">
    <source>
        <dbReference type="Proteomes" id="UP000305848"/>
    </source>
</evidence>
<organism evidence="7 8">
    <name type="scientific">Ilyomonas limi</name>
    <dbReference type="NCBI Taxonomy" id="2575867"/>
    <lineage>
        <taxon>Bacteria</taxon>
        <taxon>Pseudomonadati</taxon>
        <taxon>Bacteroidota</taxon>
        <taxon>Chitinophagia</taxon>
        <taxon>Chitinophagales</taxon>
        <taxon>Chitinophagaceae</taxon>
        <taxon>Ilyomonas</taxon>
    </lineage>
</organism>
<comment type="caution">
    <text evidence="7">The sequence shown here is derived from an EMBL/GenBank/DDBJ whole genome shotgun (WGS) entry which is preliminary data.</text>
</comment>
<accession>A0A4U3KVR5</accession>
<feature type="transmembrane region" description="Helical" evidence="5">
    <location>
        <begin position="25"/>
        <end position="50"/>
    </location>
</feature>
<keyword evidence="2 5" id="KW-0812">Transmembrane</keyword>
<evidence type="ECO:0000256" key="4">
    <source>
        <dbReference type="ARBA" id="ARBA00023136"/>
    </source>
</evidence>
<dbReference type="OrthoDB" id="9814143at2"/>
<evidence type="ECO:0000256" key="2">
    <source>
        <dbReference type="ARBA" id="ARBA00022692"/>
    </source>
</evidence>
<feature type="transmembrane region" description="Helical" evidence="5">
    <location>
        <begin position="62"/>
        <end position="83"/>
    </location>
</feature>
<dbReference type="Pfam" id="PF06271">
    <property type="entry name" value="RDD"/>
    <property type="match status" value="1"/>
</dbReference>
<feature type="transmembrane region" description="Helical" evidence="5">
    <location>
        <begin position="119"/>
        <end position="139"/>
    </location>
</feature>
<evidence type="ECO:0000256" key="5">
    <source>
        <dbReference type="SAM" id="Phobius"/>
    </source>
</evidence>
<evidence type="ECO:0000259" key="6">
    <source>
        <dbReference type="Pfam" id="PF06271"/>
    </source>
</evidence>
<dbReference type="InterPro" id="IPR010432">
    <property type="entry name" value="RDD"/>
</dbReference>
<feature type="domain" description="RDD" evidence="6">
    <location>
        <begin position="19"/>
        <end position="152"/>
    </location>
</feature>
<dbReference type="GO" id="GO:0016020">
    <property type="term" value="C:membrane"/>
    <property type="evidence" value="ECO:0007669"/>
    <property type="project" value="UniProtKB-SubCell"/>
</dbReference>
<proteinExistence type="predicted"/>
<keyword evidence="4 5" id="KW-0472">Membrane</keyword>
<gene>
    <name evidence="7" type="ORF">FC093_16750</name>
</gene>
<evidence type="ECO:0000256" key="1">
    <source>
        <dbReference type="ARBA" id="ARBA00004141"/>
    </source>
</evidence>
<dbReference type="PANTHER" id="PTHR38480">
    <property type="entry name" value="SLR0254 PROTEIN"/>
    <property type="match status" value="1"/>
</dbReference>
<dbReference type="EMBL" id="SZQL01000014">
    <property type="protein sequence ID" value="TKK66685.1"/>
    <property type="molecule type" value="Genomic_DNA"/>
</dbReference>